<dbReference type="GO" id="GO:0008173">
    <property type="term" value="F:RNA methyltransferase activity"/>
    <property type="evidence" value="ECO:0007669"/>
    <property type="project" value="InterPro"/>
</dbReference>
<evidence type="ECO:0000256" key="2">
    <source>
        <dbReference type="ARBA" id="ARBA00022603"/>
    </source>
</evidence>
<dbReference type="Gene3D" id="3.40.1280.10">
    <property type="match status" value="1"/>
</dbReference>
<keyword evidence="6" id="KW-0694">RNA-binding</keyword>
<keyword evidence="1" id="KW-0820">tRNA-binding</keyword>
<dbReference type="InterPro" id="IPR033671">
    <property type="entry name" value="TrmH"/>
</dbReference>
<evidence type="ECO:0000256" key="5">
    <source>
        <dbReference type="ARBA" id="ARBA00022694"/>
    </source>
</evidence>
<dbReference type="InterPro" id="IPR029028">
    <property type="entry name" value="Alpha/beta_knot_MTases"/>
</dbReference>
<dbReference type="Proteomes" id="UP000075714">
    <property type="component" value="Unassembled WGS sequence"/>
</dbReference>
<dbReference type="Pfam" id="PF00588">
    <property type="entry name" value="SpoU_methylase"/>
    <property type="match status" value="1"/>
</dbReference>
<dbReference type="CDD" id="cd18092">
    <property type="entry name" value="SpoU-like_TrmH"/>
    <property type="match status" value="1"/>
</dbReference>
<dbReference type="GO" id="GO:0000049">
    <property type="term" value="F:tRNA binding"/>
    <property type="evidence" value="ECO:0007669"/>
    <property type="project" value="UniProtKB-KW"/>
</dbReference>
<protein>
    <recommendedName>
        <fullName evidence="7">tRNA/rRNA methyltransferase SpoU type domain-containing protein</fullName>
    </recommendedName>
</protein>
<dbReference type="STRING" id="33097.A0A150H3N8"/>
<comment type="caution">
    <text evidence="8">The sequence shown here is derived from an EMBL/GenBank/DDBJ whole genome shotgun (WGS) entry which is preliminary data.</text>
</comment>
<dbReference type="SUPFAM" id="SSF75217">
    <property type="entry name" value="alpha/beta knot"/>
    <property type="match status" value="1"/>
</dbReference>
<dbReference type="GO" id="GO:0002938">
    <property type="term" value="P:tRNA guanine ribose methylation"/>
    <property type="evidence" value="ECO:0007669"/>
    <property type="project" value="TreeGrafter"/>
</dbReference>
<evidence type="ECO:0000313" key="8">
    <source>
        <dbReference type="EMBL" id="KXZ56653.1"/>
    </source>
</evidence>
<evidence type="ECO:0000256" key="4">
    <source>
        <dbReference type="ARBA" id="ARBA00022691"/>
    </source>
</evidence>
<name>A0A150H3N8_GONPE</name>
<evidence type="ECO:0000256" key="1">
    <source>
        <dbReference type="ARBA" id="ARBA00022555"/>
    </source>
</evidence>
<proteinExistence type="predicted"/>
<dbReference type="PANTHER" id="PTHR43453:SF1">
    <property type="entry name" value="TRNA_RRNA METHYLTRANSFERASE SPOU TYPE DOMAIN-CONTAINING PROTEIN"/>
    <property type="match status" value="1"/>
</dbReference>
<dbReference type="EMBL" id="LSYV01000002">
    <property type="protein sequence ID" value="KXZ56653.1"/>
    <property type="molecule type" value="Genomic_DNA"/>
</dbReference>
<dbReference type="OrthoDB" id="241340at2759"/>
<dbReference type="InterPro" id="IPR029026">
    <property type="entry name" value="tRNA_m1G_MTases_N"/>
</dbReference>
<keyword evidence="9" id="KW-1185">Reference proteome</keyword>
<gene>
    <name evidence="8" type="ORF">GPECTOR_1g589</name>
</gene>
<keyword evidence="3" id="KW-0808">Transferase</keyword>
<evidence type="ECO:0000256" key="3">
    <source>
        <dbReference type="ARBA" id="ARBA00022679"/>
    </source>
</evidence>
<dbReference type="AlphaFoldDB" id="A0A150H3N8"/>
<feature type="domain" description="tRNA/rRNA methyltransferase SpoU type" evidence="7">
    <location>
        <begin position="100"/>
        <end position="220"/>
    </location>
</feature>
<accession>A0A150H3N8</accession>
<keyword evidence="5" id="KW-0819">tRNA processing</keyword>
<keyword evidence="4" id="KW-0949">S-adenosyl-L-methionine</keyword>
<reference evidence="9" key="1">
    <citation type="journal article" date="2016" name="Nat. Commun.">
        <title>The Gonium pectorale genome demonstrates co-option of cell cycle regulation during the evolution of multicellularity.</title>
        <authorList>
            <person name="Hanschen E.R."/>
            <person name="Marriage T.N."/>
            <person name="Ferris P.J."/>
            <person name="Hamaji T."/>
            <person name="Toyoda A."/>
            <person name="Fujiyama A."/>
            <person name="Neme R."/>
            <person name="Noguchi H."/>
            <person name="Minakuchi Y."/>
            <person name="Suzuki M."/>
            <person name="Kawai-Toyooka H."/>
            <person name="Smith D.R."/>
            <person name="Sparks H."/>
            <person name="Anderson J."/>
            <person name="Bakaric R."/>
            <person name="Luria V."/>
            <person name="Karger A."/>
            <person name="Kirschner M.W."/>
            <person name="Durand P.M."/>
            <person name="Michod R.E."/>
            <person name="Nozaki H."/>
            <person name="Olson B.J."/>
        </authorList>
    </citation>
    <scope>NUCLEOTIDE SEQUENCE [LARGE SCALE GENOMIC DNA]</scope>
    <source>
        <strain evidence="9">NIES-2863</strain>
    </source>
</reference>
<dbReference type="InterPro" id="IPR001537">
    <property type="entry name" value="SpoU_MeTrfase"/>
</dbReference>
<evidence type="ECO:0000256" key="6">
    <source>
        <dbReference type="ARBA" id="ARBA00022884"/>
    </source>
</evidence>
<evidence type="ECO:0000313" key="9">
    <source>
        <dbReference type="Proteomes" id="UP000075714"/>
    </source>
</evidence>
<sequence length="299" mass="32646">MQSLVRRQLASVRYPCAAPATHLLGHRRLCTRVNGKGVTSIDPVHRKDVGFPYSNNFVLDGRTVDAETVVRLLEPFALEDRVQRIESVVANRTYNVLPIVEALGYGAVHCINKSDNKYKVSQRTAAGADKWLDVRFWNSTTDCIAAVKAAGYQIITTHLSQSSITIQEVDWTKPTAFILGNEKHGVSAEAVAAADACAIIPMVGMVESFNISVASALILYEAQQQRIRRLGAHADLSEQERLTLKATMLMKTVKESRTVLSELLSRPPPSWQAGTIKALSKQAALYEASVAARSISASG</sequence>
<keyword evidence="2" id="KW-0489">Methyltransferase</keyword>
<organism evidence="8 9">
    <name type="scientific">Gonium pectorale</name>
    <name type="common">Green alga</name>
    <dbReference type="NCBI Taxonomy" id="33097"/>
    <lineage>
        <taxon>Eukaryota</taxon>
        <taxon>Viridiplantae</taxon>
        <taxon>Chlorophyta</taxon>
        <taxon>core chlorophytes</taxon>
        <taxon>Chlorophyceae</taxon>
        <taxon>CS clade</taxon>
        <taxon>Chlamydomonadales</taxon>
        <taxon>Volvocaceae</taxon>
        <taxon>Gonium</taxon>
    </lineage>
</organism>
<evidence type="ECO:0000259" key="7">
    <source>
        <dbReference type="Pfam" id="PF00588"/>
    </source>
</evidence>
<dbReference type="PANTHER" id="PTHR43453">
    <property type="entry name" value="RRNA METHYLASE-LIKE"/>
    <property type="match status" value="1"/>
</dbReference>